<dbReference type="InterPro" id="IPR018910">
    <property type="entry name" value="LpqB_C"/>
</dbReference>
<evidence type="ECO:0000313" key="5">
    <source>
        <dbReference type="Proteomes" id="UP000246018"/>
    </source>
</evidence>
<dbReference type="AlphaFoldDB" id="A0A2T8FBN2"/>
<accession>A0A2T8FBN2</accession>
<proteinExistence type="predicted"/>
<dbReference type="EMBL" id="QDGZ01000003">
    <property type="protein sequence ID" value="PVG83105.1"/>
    <property type="molecule type" value="Genomic_DNA"/>
</dbReference>
<feature type="region of interest" description="Disordered" evidence="1">
    <location>
        <begin position="27"/>
        <end position="56"/>
    </location>
</feature>
<gene>
    <name evidence="4" type="ORF">DDE18_07190</name>
</gene>
<feature type="domain" description="GerMN" evidence="3">
    <location>
        <begin position="196"/>
        <end position="286"/>
    </location>
</feature>
<dbReference type="Pfam" id="PF25976">
    <property type="entry name" value="LpqB_N"/>
    <property type="match status" value="1"/>
</dbReference>
<feature type="signal peptide" evidence="2">
    <location>
        <begin position="1"/>
        <end position="20"/>
    </location>
</feature>
<evidence type="ECO:0000259" key="3">
    <source>
        <dbReference type="SMART" id="SM00909"/>
    </source>
</evidence>
<feature type="chain" id="PRO_5039387943" description="GerMN domain-containing protein" evidence="2">
    <location>
        <begin position="21"/>
        <end position="574"/>
    </location>
</feature>
<evidence type="ECO:0000256" key="2">
    <source>
        <dbReference type="SAM" id="SignalP"/>
    </source>
</evidence>
<dbReference type="InterPro" id="IPR019606">
    <property type="entry name" value="GerMN"/>
</dbReference>
<keyword evidence="5" id="KW-1185">Reference proteome</keyword>
<dbReference type="Pfam" id="PF10646">
    <property type="entry name" value="Germane"/>
    <property type="match status" value="1"/>
</dbReference>
<dbReference type="Proteomes" id="UP000246018">
    <property type="component" value="Unassembled WGS sequence"/>
</dbReference>
<organism evidence="4 5">
    <name type="scientific">Nocardioides gansuensis</name>
    <dbReference type="NCBI Taxonomy" id="2138300"/>
    <lineage>
        <taxon>Bacteria</taxon>
        <taxon>Bacillati</taxon>
        <taxon>Actinomycetota</taxon>
        <taxon>Actinomycetes</taxon>
        <taxon>Propionibacteriales</taxon>
        <taxon>Nocardioidaceae</taxon>
        <taxon>Nocardioides</taxon>
    </lineage>
</organism>
<comment type="caution">
    <text evidence="4">The sequence shown here is derived from an EMBL/GenBank/DDBJ whole genome shotgun (WGS) entry which is preliminary data.</text>
</comment>
<evidence type="ECO:0000313" key="4">
    <source>
        <dbReference type="EMBL" id="PVG83105.1"/>
    </source>
</evidence>
<dbReference type="OrthoDB" id="3226781at2"/>
<sequence>MTRALRLLVALLLLAGLAGCVRMPSEGPVEARTGSGRPPETPRLYFDPRPPQPGETPSEIVTHFLEAMTATPIKTSVARQFLSTSAQEAWRPEKAILTYAEAGEPLGDLEVAQPLAGINRYDDRGAWQGRGAAHTLRFAMVQEDGEWRIDRAPDAVIVPEGWFADWYQRVSLHFFDPTAQILVPEPVYVPVGDQSGAAMVRGLLADPSDGPQVARTFFPPGFDEGLSVPITPGGIAEVTLSGGDPGALDEATTHRMLAQLVWTLRQDPRVSAVQVTVGDRELGLPGGPTQVRLDVGAAYDPTGAQATGDLFGLLDGRLVRGSADGFEPTAGPLGAAQLSIRSVGVDLAGERAAAVAADGRSVLVAPVDDGEDAAVQVVSGARDLLPPHWDFADRLWLVDRNRGSARVQYVVGERSRRVAIDVPGITGRQVRHFLVSRDGSRLVAVVRTRAGDRVRVSRLLHDERGRVLRATRARGIAPGLAAERISDLGWRSPTAVSVLINDELSQVRTVSVEGAPEEVLTPTRLRGRTSRLVTSPVEGAGVYAVGGSTITDMASPDLDLAALPDGMEFLTYVG</sequence>
<dbReference type="PROSITE" id="PS51257">
    <property type="entry name" value="PROKAR_LIPOPROTEIN"/>
    <property type="match status" value="1"/>
</dbReference>
<reference evidence="4 5" key="1">
    <citation type="submission" date="2018-04" db="EMBL/GenBank/DDBJ databases">
        <title>Genome of Nocardioides gansuensis WSJ-1.</title>
        <authorList>
            <person name="Wu S."/>
            <person name="Wang G."/>
        </authorList>
    </citation>
    <scope>NUCLEOTIDE SEQUENCE [LARGE SCALE GENOMIC DNA]</scope>
    <source>
        <strain evidence="4 5">WSJ-1</strain>
    </source>
</reference>
<dbReference type="Pfam" id="PF10647">
    <property type="entry name" value="Gmad1"/>
    <property type="match status" value="1"/>
</dbReference>
<protein>
    <recommendedName>
        <fullName evidence="3">GerMN domain-containing protein</fullName>
    </recommendedName>
</protein>
<dbReference type="RefSeq" id="WP_116571585.1">
    <property type="nucleotide sequence ID" value="NZ_QDGZ01000003.1"/>
</dbReference>
<dbReference type="InterPro" id="IPR059026">
    <property type="entry name" value="LpqB_N"/>
</dbReference>
<evidence type="ECO:0000256" key="1">
    <source>
        <dbReference type="SAM" id="MobiDB-lite"/>
    </source>
</evidence>
<name>A0A2T8FBN2_9ACTN</name>
<dbReference type="SMART" id="SM00909">
    <property type="entry name" value="Germane"/>
    <property type="match status" value="1"/>
</dbReference>
<keyword evidence="2" id="KW-0732">Signal</keyword>